<sequence length="87" mass="10217">MSAAPEVLLTSSDSKVPPSCVQRKKFERSRAFWRDFQKWRVIQWQLKLLHLPDGKHCVLPGAGAPRQEPSAAWQQQLWRFRRHDTAH</sequence>
<organism evidence="1 2">
    <name type="scientific">Colletotrichum plurivorum</name>
    <dbReference type="NCBI Taxonomy" id="2175906"/>
    <lineage>
        <taxon>Eukaryota</taxon>
        <taxon>Fungi</taxon>
        <taxon>Dikarya</taxon>
        <taxon>Ascomycota</taxon>
        <taxon>Pezizomycotina</taxon>
        <taxon>Sordariomycetes</taxon>
        <taxon>Hypocreomycetidae</taxon>
        <taxon>Glomerellales</taxon>
        <taxon>Glomerellaceae</taxon>
        <taxon>Colletotrichum</taxon>
        <taxon>Colletotrichum orchidearum species complex</taxon>
    </lineage>
</organism>
<name>A0A8H6JWW7_9PEZI</name>
<gene>
    <name evidence="1" type="ORF">CPLU01_12802</name>
</gene>
<reference evidence="1" key="1">
    <citation type="journal article" date="2020" name="Phytopathology">
        <title>Genome Sequence Resources of Colletotrichum truncatum, C. plurivorum, C. musicola, and C. sojae: Four Species Pathogenic to Soybean (Glycine max).</title>
        <authorList>
            <person name="Rogerio F."/>
            <person name="Boufleur T.R."/>
            <person name="Ciampi-Guillardi M."/>
            <person name="Sukno S.A."/>
            <person name="Thon M.R."/>
            <person name="Massola Junior N.S."/>
            <person name="Baroncelli R."/>
        </authorList>
    </citation>
    <scope>NUCLEOTIDE SEQUENCE</scope>
    <source>
        <strain evidence="1">LFN00145</strain>
    </source>
</reference>
<keyword evidence="2" id="KW-1185">Reference proteome</keyword>
<evidence type="ECO:0000313" key="1">
    <source>
        <dbReference type="EMBL" id="KAF6820311.1"/>
    </source>
</evidence>
<dbReference type="AlphaFoldDB" id="A0A8H6JWW7"/>
<dbReference type="EMBL" id="WIGO01000274">
    <property type="protein sequence ID" value="KAF6820311.1"/>
    <property type="molecule type" value="Genomic_DNA"/>
</dbReference>
<evidence type="ECO:0000313" key="2">
    <source>
        <dbReference type="Proteomes" id="UP000654918"/>
    </source>
</evidence>
<comment type="caution">
    <text evidence="1">The sequence shown here is derived from an EMBL/GenBank/DDBJ whole genome shotgun (WGS) entry which is preliminary data.</text>
</comment>
<proteinExistence type="predicted"/>
<accession>A0A8H6JWW7</accession>
<protein>
    <submittedName>
        <fullName evidence="1">Uncharacterized protein</fullName>
    </submittedName>
</protein>
<dbReference type="Proteomes" id="UP000654918">
    <property type="component" value="Unassembled WGS sequence"/>
</dbReference>